<dbReference type="InterPro" id="IPR037185">
    <property type="entry name" value="EmrE-like"/>
</dbReference>
<evidence type="ECO:0000313" key="3">
    <source>
        <dbReference type="Proteomes" id="UP000265618"/>
    </source>
</evidence>
<feature type="transmembrane region" description="Helical" evidence="1">
    <location>
        <begin position="128"/>
        <end position="146"/>
    </location>
</feature>
<comment type="caution">
    <text evidence="2">The sequence shown here is derived from an EMBL/GenBank/DDBJ whole genome shotgun (WGS) entry which is preliminary data.</text>
</comment>
<feature type="transmembrane region" description="Helical" evidence="1">
    <location>
        <begin position="87"/>
        <end position="108"/>
    </location>
</feature>
<organism evidence="2 3">
    <name type="scientific">Kipferlia bialata</name>
    <dbReference type="NCBI Taxonomy" id="797122"/>
    <lineage>
        <taxon>Eukaryota</taxon>
        <taxon>Metamonada</taxon>
        <taxon>Carpediemonas-like organisms</taxon>
        <taxon>Kipferlia</taxon>
    </lineage>
</organism>
<evidence type="ECO:0000313" key="2">
    <source>
        <dbReference type="EMBL" id="GIQ90134.1"/>
    </source>
</evidence>
<dbReference type="AlphaFoldDB" id="A0A9K3GNA3"/>
<dbReference type="PANTHER" id="PTHR13146">
    <property type="match status" value="1"/>
</dbReference>
<proteinExistence type="predicted"/>
<dbReference type="SUPFAM" id="SSF103481">
    <property type="entry name" value="Multidrug resistance efflux transporter EmrE"/>
    <property type="match status" value="1"/>
</dbReference>
<feature type="transmembrane region" description="Helical" evidence="1">
    <location>
        <begin position="62"/>
        <end position="81"/>
    </location>
</feature>
<feature type="transmembrane region" description="Helical" evidence="1">
    <location>
        <begin position="7"/>
        <end position="29"/>
    </location>
</feature>
<sequence length="179" mass="19833">MKDFKWQVIVVSIVDVTASTIVIFGQLWVGSAMYTIVYSSVPIWAAIGSRVLVGRKLSQQQWLYIGTVVAGLGISGVDALNQPGDRIVMGSLVTLLGTILHSCTYFLAEAVLRRPDQRALHPQRYCGLVGLFDVLWLLIYIVVYTVPRWQELVIDPVTAAGSHWSAIWALYIVLMLVDA</sequence>
<keyword evidence="1" id="KW-0812">Transmembrane</keyword>
<evidence type="ECO:0008006" key="4">
    <source>
        <dbReference type="Google" id="ProtNLM"/>
    </source>
</evidence>
<accession>A0A9K3GNA3</accession>
<gene>
    <name evidence="2" type="ORF">KIPB_012808</name>
</gene>
<dbReference type="Proteomes" id="UP000265618">
    <property type="component" value="Unassembled WGS sequence"/>
</dbReference>
<evidence type="ECO:0000256" key="1">
    <source>
        <dbReference type="SAM" id="Phobius"/>
    </source>
</evidence>
<reference evidence="2 3" key="1">
    <citation type="journal article" date="2018" name="PLoS ONE">
        <title>The draft genome of Kipferlia bialata reveals reductive genome evolution in fornicate parasites.</title>
        <authorList>
            <person name="Tanifuji G."/>
            <person name="Takabayashi S."/>
            <person name="Kume K."/>
            <person name="Takagi M."/>
            <person name="Nakayama T."/>
            <person name="Kamikawa R."/>
            <person name="Inagaki Y."/>
            <person name="Hashimoto T."/>
        </authorList>
    </citation>
    <scope>NUCLEOTIDE SEQUENCE [LARGE SCALE GENOMIC DNA]</scope>
    <source>
        <strain evidence="2">NY0173</strain>
    </source>
</reference>
<dbReference type="EMBL" id="BDIP01005804">
    <property type="protein sequence ID" value="GIQ90134.1"/>
    <property type="molecule type" value="Genomic_DNA"/>
</dbReference>
<feature type="transmembrane region" description="Helical" evidence="1">
    <location>
        <begin position="158"/>
        <end position="177"/>
    </location>
</feature>
<feature type="transmembrane region" description="Helical" evidence="1">
    <location>
        <begin position="35"/>
        <end position="53"/>
    </location>
</feature>
<dbReference type="GO" id="GO:0016020">
    <property type="term" value="C:membrane"/>
    <property type="evidence" value="ECO:0007669"/>
    <property type="project" value="TreeGrafter"/>
</dbReference>
<name>A0A9K3GNA3_9EUKA</name>
<protein>
    <recommendedName>
        <fullName evidence="4">EamA domain-containing protein</fullName>
    </recommendedName>
</protein>
<dbReference type="OrthoDB" id="29773at2759"/>
<keyword evidence="1" id="KW-0472">Membrane</keyword>
<dbReference type="PANTHER" id="PTHR13146:SF1">
    <property type="entry name" value="SUGAR PHOSPHATE TRANSPORTER DOMAIN-CONTAINING PROTEIN"/>
    <property type="match status" value="1"/>
</dbReference>
<keyword evidence="3" id="KW-1185">Reference proteome</keyword>
<feature type="non-terminal residue" evidence="2">
    <location>
        <position position="1"/>
    </location>
</feature>
<keyword evidence="1" id="KW-1133">Transmembrane helix</keyword>